<keyword evidence="2 10" id="KW-0436">Ligase</keyword>
<reference evidence="15 16" key="1">
    <citation type="submission" date="2018-11" db="EMBL/GenBank/DDBJ databases">
        <title>Genomic Encyclopedia of Type Strains, Phase IV (KMG-IV): sequencing the most valuable type-strain genomes for metagenomic binning, comparative biology and taxonomic classification.</title>
        <authorList>
            <person name="Goeker M."/>
        </authorList>
    </citation>
    <scope>NUCLEOTIDE SEQUENCE [LARGE SCALE GENOMIC DNA]</scope>
    <source>
        <strain evidence="15 16">DSM 100316</strain>
    </source>
</reference>
<comment type="function">
    <text evidence="10 11">Involved in cell wall formation. Catalyzes the final step in the synthesis of UDP-N-acetylmuramoyl-pentapeptide, the precursor of murein.</text>
</comment>
<dbReference type="Proteomes" id="UP000275394">
    <property type="component" value="Unassembled WGS sequence"/>
</dbReference>
<feature type="domain" description="Mur ligase C-terminal" evidence="13">
    <location>
        <begin position="324"/>
        <end position="440"/>
    </location>
</feature>
<evidence type="ECO:0000256" key="11">
    <source>
        <dbReference type="RuleBase" id="RU004136"/>
    </source>
</evidence>
<dbReference type="GO" id="GO:0005737">
    <property type="term" value="C:cytoplasm"/>
    <property type="evidence" value="ECO:0007669"/>
    <property type="project" value="UniProtKB-SubCell"/>
</dbReference>
<evidence type="ECO:0000256" key="2">
    <source>
        <dbReference type="ARBA" id="ARBA00022598"/>
    </source>
</evidence>
<dbReference type="InterPro" id="IPR035911">
    <property type="entry name" value="MurE/MurF_N"/>
</dbReference>
<keyword evidence="5 10" id="KW-0067">ATP-binding</keyword>
<feature type="binding site" evidence="10">
    <location>
        <begin position="108"/>
        <end position="114"/>
    </location>
    <ligand>
        <name>ATP</name>
        <dbReference type="ChEBI" id="CHEBI:30616"/>
    </ligand>
</feature>
<evidence type="ECO:0000259" key="12">
    <source>
        <dbReference type="Pfam" id="PF01225"/>
    </source>
</evidence>
<comment type="caution">
    <text evidence="15">The sequence shown here is derived from an EMBL/GenBank/DDBJ whole genome shotgun (WGS) entry which is preliminary data.</text>
</comment>
<dbReference type="Pfam" id="PF08245">
    <property type="entry name" value="Mur_ligase_M"/>
    <property type="match status" value="1"/>
</dbReference>
<dbReference type="PANTHER" id="PTHR43024">
    <property type="entry name" value="UDP-N-ACETYLMURAMOYL-TRIPEPTIDE--D-ALANYL-D-ALANINE LIGASE"/>
    <property type="match status" value="1"/>
</dbReference>
<dbReference type="InterPro" id="IPR036565">
    <property type="entry name" value="Mur-like_cat_sf"/>
</dbReference>
<evidence type="ECO:0000259" key="14">
    <source>
        <dbReference type="Pfam" id="PF08245"/>
    </source>
</evidence>
<dbReference type="Pfam" id="PF02875">
    <property type="entry name" value="Mur_ligase_C"/>
    <property type="match status" value="1"/>
</dbReference>
<proteinExistence type="inferred from homology"/>
<feature type="domain" description="Mur ligase central" evidence="14">
    <location>
        <begin position="106"/>
        <end position="299"/>
    </location>
</feature>
<dbReference type="InterPro" id="IPR004101">
    <property type="entry name" value="Mur_ligase_C"/>
</dbReference>
<dbReference type="NCBIfam" id="TIGR01143">
    <property type="entry name" value="murF"/>
    <property type="match status" value="1"/>
</dbReference>
<keyword evidence="4 10" id="KW-0547">Nucleotide-binding</keyword>
<sequence length="462" mass="49151">MITSVSLQYLVSKHCWRMVGRDYSFLNIAIDSRSVLEGDLFVALSGEHFDAHDFVAQAVSNGAGAVVVSRELDIDVPQLIVPDPRLALGLIAAENRRLSKAKIVAITGSAGKTTTKEMLASIFSQAAGADAVLATKGNFNNEVGVPLTLLRLQARHRFAVVEMGAAKAGDIAYLMPFAQPDCSILLNAKAAHLEGFGSCEVVAQTKFGIVKELSADAIAVINSDTEYSQDWQQQGQEIVDTVIGFSLQDESSTIRAENIKSDFQASRFNLLIAERSSEVRLEIAGLHNISNALAAAAAAYALGISDRDIVQGLEAFKAVDGRLLQCKGVSGSVVIDDSYNANPSAMRAALDVLVKAEGRSVFVMGQMGELGADALEYHREVGAYAKSIGVDKFYGCGELCLAAAQGYGADGHYFASQEKLIAELQQAITKGDVVLVKGSRSAKMEIVVKAIVSKEVNKQGGN</sequence>
<keyword evidence="3 10" id="KW-0132">Cell division</keyword>
<evidence type="ECO:0000256" key="9">
    <source>
        <dbReference type="ARBA" id="ARBA00023316"/>
    </source>
</evidence>
<accession>A0A3N2D4Q6</accession>
<evidence type="ECO:0000259" key="13">
    <source>
        <dbReference type="Pfam" id="PF02875"/>
    </source>
</evidence>
<keyword evidence="7 10" id="KW-0573">Peptidoglycan synthesis</keyword>
<gene>
    <name evidence="10" type="primary">murF</name>
    <name evidence="15" type="ORF">EDC56_3928</name>
</gene>
<dbReference type="PANTHER" id="PTHR43024:SF1">
    <property type="entry name" value="UDP-N-ACETYLMURAMOYL-TRIPEPTIDE--D-ALANYL-D-ALANINE LIGASE"/>
    <property type="match status" value="1"/>
</dbReference>
<dbReference type="EC" id="6.3.2.10" evidence="10 11"/>
<dbReference type="GO" id="GO:0051301">
    <property type="term" value="P:cell division"/>
    <property type="evidence" value="ECO:0007669"/>
    <property type="project" value="UniProtKB-KW"/>
</dbReference>
<evidence type="ECO:0000256" key="6">
    <source>
        <dbReference type="ARBA" id="ARBA00022960"/>
    </source>
</evidence>
<dbReference type="GO" id="GO:0009252">
    <property type="term" value="P:peptidoglycan biosynthetic process"/>
    <property type="evidence" value="ECO:0007669"/>
    <property type="project" value="UniProtKB-UniRule"/>
</dbReference>
<dbReference type="AlphaFoldDB" id="A0A3N2D4Q6"/>
<dbReference type="GO" id="GO:0008360">
    <property type="term" value="P:regulation of cell shape"/>
    <property type="evidence" value="ECO:0007669"/>
    <property type="project" value="UniProtKB-KW"/>
</dbReference>
<keyword evidence="9 10" id="KW-0961">Cell wall biogenesis/degradation</keyword>
<dbReference type="InterPro" id="IPR036615">
    <property type="entry name" value="Mur_ligase_C_dom_sf"/>
</dbReference>
<dbReference type="GO" id="GO:0047480">
    <property type="term" value="F:UDP-N-acetylmuramoyl-tripeptide-D-alanyl-D-alanine ligase activity"/>
    <property type="evidence" value="ECO:0007669"/>
    <property type="project" value="UniProtKB-UniRule"/>
</dbReference>
<name>A0A3N2D4Q6_9GAMM</name>
<dbReference type="RefSeq" id="WP_123714234.1">
    <property type="nucleotide sequence ID" value="NZ_RKHR01000011.1"/>
</dbReference>
<dbReference type="SUPFAM" id="SSF53623">
    <property type="entry name" value="MurD-like peptide ligases, catalytic domain"/>
    <property type="match status" value="1"/>
</dbReference>
<keyword evidence="16" id="KW-1185">Reference proteome</keyword>
<dbReference type="InterPro" id="IPR051046">
    <property type="entry name" value="MurCDEF_CellWall_CoF430Synth"/>
</dbReference>
<dbReference type="EMBL" id="RKHR01000011">
    <property type="protein sequence ID" value="ROR94785.1"/>
    <property type="molecule type" value="Genomic_DNA"/>
</dbReference>
<keyword evidence="8 10" id="KW-0131">Cell cycle</keyword>
<dbReference type="UniPathway" id="UPA00219"/>
<dbReference type="InterPro" id="IPR005863">
    <property type="entry name" value="UDP-N-AcMur_synth"/>
</dbReference>
<evidence type="ECO:0000256" key="4">
    <source>
        <dbReference type="ARBA" id="ARBA00022741"/>
    </source>
</evidence>
<keyword evidence="1 10" id="KW-0963">Cytoplasm</keyword>
<keyword evidence="6 10" id="KW-0133">Cell shape</keyword>
<dbReference type="Gene3D" id="3.40.1390.10">
    <property type="entry name" value="MurE/MurF, N-terminal domain"/>
    <property type="match status" value="1"/>
</dbReference>
<comment type="catalytic activity">
    <reaction evidence="10 11">
        <text>D-alanyl-D-alanine + UDP-N-acetyl-alpha-D-muramoyl-L-alanyl-gamma-D-glutamyl-meso-2,6-diaminopimelate + ATP = UDP-N-acetyl-alpha-D-muramoyl-L-alanyl-gamma-D-glutamyl-meso-2,6-diaminopimeloyl-D-alanyl-D-alanine + ADP + phosphate + H(+)</text>
        <dbReference type="Rhea" id="RHEA:28374"/>
        <dbReference type="ChEBI" id="CHEBI:15378"/>
        <dbReference type="ChEBI" id="CHEBI:30616"/>
        <dbReference type="ChEBI" id="CHEBI:43474"/>
        <dbReference type="ChEBI" id="CHEBI:57822"/>
        <dbReference type="ChEBI" id="CHEBI:61386"/>
        <dbReference type="ChEBI" id="CHEBI:83905"/>
        <dbReference type="ChEBI" id="CHEBI:456216"/>
        <dbReference type="EC" id="6.3.2.10"/>
    </reaction>
</comment>
<dbReference type="GO" id="GO:0071555">
    <property type="term" value="P:cell wall organization"/>
    <property type="evidence" value="ECO:0007669"/>
    <property type="project" value="UniProtKB-KW"/>
</dbReference>
<dbReference type="SUPFAM" id="SSF63418">
    <property type="entry name" value="MurE/MurF N-terminal domain"/>
    <property type="match status" value="1"/>
</dbReference>
<dbReference type="InterPro" id="IPR000713">
    <property type="entry name" value="Mur_ligase_N"/>
</dbReference>
<organism evidence="15 16">
    <name type="scientific">Sinobacterium caligoides</name>
    <dbReference type="NCBI Taxonomy" id="933926"/>
    <lineage>
        <taxon>Bacteria</taxon>
        <taxon>Pseudomonadati</taxon>
        <taxon>Pseudomonadota</taxon>
        <taxon>Gammaproteobacteria</taxon>
        <taxon>Cellvibrionales</taxon>
        <taxon>Spongiibacteraceae</taxon>
        <taxon>Sinobacterium</taxon>
    </lineage>
</organism>
<dbReference type="OrthoDB" id="9801978at2"/>
<comment type="pathway">
    <text evidence="10 11">Cell wall biogenesis; peptidoglycan biosynthesis.</text>
</comment>
<dbReference type="Gene3D" id="3.40.1190.10">
    <property type="entry name" value="Mur-like, catalytic domain"/>
    <property type="match status" value="1"/>
</dbReference>
<feature type="domain" description="Mur ligase N-terminal catalytic" evidence="12">
    <location>
        <begin position="27"/>
        <end position="80"/>
    </location>
</feature>
<dbReference type="GO" id="GO:0008766">
    <property type="term" value="F:UDP-N-acetylmuramoylalanyl-D-glutamyl-2,6-diaminopimelate-D-alanyl-D-alanine ligase activity"/>
    <property type="evidence" value="ECO:0007669"/>
    <property type="project" value="RHEA"/>
</dbReference>
<evidence type="ECO:0000256" key="1">
    <source>
        <dbReference type="ARBA" id="ARBA00022490"/>
    </source>
</evidence>
<evidence type="ECO:0000313" key="16">
    <source>
        <dbReference type="Proteomes" id="UP000275394"/>
    </source>
</evidence>
<evidence type="ECO:0000256" key="10">
    <source>
        <dbReference type="HAMAP-Rule" id="MF_02019"/>
    </source>
</evidence>
<comment type="subcellular location">
    <subcellularLocation>
        <location evidence="10 11">Cytoplasm</location>
    </subcellularLocation>
</comment>
<evidence type="ECO:0000313" key="15">
    <source>
        <dbReference type="EMBL" id="ROR94785.1"/>
    </source>
</evidence>
<dbReference type="HAMAP" id="MF_02019">
    <property type="entry name" value="MurF"/>
    <property type="match status" value="1"/>
</dbReference>
<protein>
    <recommendedName>
        <fullName evidence="10 11">UDP-N-acetylmuramoyl-tripeptide--D-alanyl-D-alanine ligase</fullName>
        <ecNumber evidence="10 11">6.3.2.10</ecNumber>
    </recommendedName>
    <alternativeName>
        <fullName evidence="10">D-alanyl-D-alanine-adding enzyme</fullName>
    </alternativeName>
</protein>
<dbReference type="Gene3D" id="3.90.190.20">
    <property type="entry name" value="Mur ligase, C-terminal domain"/>
    <property type="match status" value="1"/>
</dbReference>
<evidence type="ECO:0000256" key="7">
    <source>
        <dbReference type="ARBA" id="ARBA00022984"/>
    </source>
</evidence>
<dbReference type="GO" id="GO:0005524">
    <property type="term" value="F:ATP binding"/>
    <property type="evidence" value="ECO:0007669"/>
    <property type="project" value="UniProtKB-UniRule"/>
</dbReference>
<dbReference type="InterPro" id="IPR013221">
    <property type="entry name" value="Mur_ligase_cen"/>
</dbReference>
<comment type="similarity">
    <text evidence="10">Belongs to the MurCDEF family. MurF subfamily.</text>
</comment>
<evidence type="ECO:0000256" key="8">
    <source>
        <dbReference type="ARBA" id="ARBA00023306"/>
    </source>
</evidence>
<dbReference type="Pfam" id="PF01225">
    <property type="entry name" value="Mur_ligase"/>
    <property type="match status" value="1"/>
</dbReference>
<evidence type="ECO:0000256" key="3">
    <source>
        <dbReference type="ARBA" id="ARBA00022618"/>
    </source>
</evidence>
<evidence type="ECO:0000256" key="5">
    <source>
        <dbReference type="ARBA" id="ARBA00022840"/>
    </source>
</evidence>
<dbReference type="SUPFAM" id="SSF53244">
    <property type="entry name" value="MurD-like peptide ligases, peptide-binding domain"/>
    <property type="match status" value="1"/>
</dbReference>